<accession>A0ACC6PET6</accession>
<protein>
    <submittedName>
        <fullName evidence="1">MerR family transcriptional regulator</fullName>
    </submittedName>
</protein>
<name>A0ACC6PET6_9BACL</name>
<keyword evidence="2" id="KW-1185">Reference proteome</keyword>
<sequence>MPLKVKEVSKIAGISIRALHHYDEIGLLKPGAVTEAGYRMYADRDLERLRHILFFRELGFALKEIGRMLDSPAFDRLEALELQRRMLEDKMAHTRRMIANIDRSIQHAKGEMDMTNEQRFEGLDFANDPYEQEARDRWGDAAIDESKRKLEKRTATSELHGELRQEWDAKMSALAGMRHEDPASPPAQEAIGDWYVFLGNFGTYSYEAFAGLGEMYVQDERFKQNIDKYGEGLAAFMSEAMAVYARNRKLA</sequence>
<dbReference type="EMBL" id="JBBKAR010000043">
    <property type="protein sequence ID" value="MEJ8305417.1"/>
    <property type="molecule type" value="Genomic_DNA"/>
</dbReference>
<gene>
    <name evidence="1" type="ORF">WKI47_16025</name>
</gene>
<dbReference type="Proteomes" id="UP001380953">
    <property type="component" value="Unassembled WGS sequence"/>
</dbReference>
<organism evidence="1 2">
    <name type="scientific">Saccharibacillus sacchari</name>
    <dbReference type="NCBI Taxonomy" id="456493"/>
    <lineage>
        <taxon>Bacteria</taxon>
        <taxon>Bacillati</taxon>
        <taxon>Bacillota</taxon>
        <taxon>Bacilli</taxon>
        <taxon>Bacillales</taxon>
        <taxon>Paenibacillaceae</taxon>
        <taxon>Saccharibacillus</taxon>
    </lineage>
</organism>
<comment type="caution">
    <text evidence="1">The sequence shown here is derived from an EMBL/GenBank/DDBJ whole genome shotgun (WGS) entry which is preliminary data.</text>
</comment>
<reference evidence="1" key="1">
    <citation type="submission" date="2024-03" db="EMBL/GenBank/DDBJ databases">
        <title>Whole genome sequecning of epiphytes from Marcgravia umbellata leaves.</title>
        <authorList>
            <person name="Kumar G."/>
            <person name="Savka M.A."/>
        </authorList>
    </citation>
    <scope>NUCLEOTIDE SEQUENCE</scope>
    <source>
        <strain evidence="1">RIT_BL5</strain>
    </source>
</reference>
<evidence type="ECO:0000313" key="1">
    <source>
        <dbReference type="EMBL" id="MEJ8305417.1"/>
    </source>
</evidence>
<evidence type="ECO:0000313" key="2">
    <source>
        <dbReference type="Proteomes" id="UP001380953"/>
    </source>
</evidence>
<proteinExistence type="predicted"/>